<protein>
    <submittedName>
        <fullName evidence="2">Uncharacterized protein</fullName>
    </submittedName>
</protein>
<evidence type="ECO:0000313" key="2">
    <source>
        <dbReference type="EMBL" id="KAK0669457.1"/>
    </source>
</evidence>
<dbReference type="EMBL" id="JAULSY010000042">
    <property type="protein sequence ID" value="KAK0669457.1"/>
    <property type="molecule type" value="Genomic_DNA"/>
</dbReference>
<keyword evidence="3" id="KW-1185">Reference proteome</keyword>
<feature type="transmembrane region" description="Helical" evidence="1">
    <location>
        <begin position="20"/>
        <end position="39"/>
    </location>
</feature>
<keyword evidence="1" id="KW-1133">Transmembrane helix</keyword>
<comment type="caution">
    <text evidence="2">The sequence shown here is derived from an EMBL/GenBank/DDBJ whole genome shotgun (WGS) entry which is preliminary data.</text>
</comment>
<evidence type="ECO:0000256" key="1">
    <source>
        <dbReference type="SAM" id="Phobius"/>
    </source>
</evidence>
<proteinExistence type="predicted"/>
<dbReference type="AlphaFoldDB" id="A0AA39ZED9"/>
<sequence>MCSFCEEKRRKTCKVSREAFFMSMVVTPFFVSGTEHCFWSGLEKQHKRETGRQKLALSFFWDLVGGLFLSVCFAFFPVFICWYGEGCIYERGGKQEQQQQQQQQQQVSK</sequence>
<gene>
    <name evidence="2" type="ORF">QBC41DRAFT_107283</name>
</gene>
<feature type="transmembrane region" description="Helical" evidence="1">
    <location>
        <begin position="59"/>
        <end position="84"/>
    </location>
</feature>
<evidence type="ECO:0000313" key="3">
    <source>
        <dbReference type="Proteomes" id="UP001174997"/>
    </source>
</evidence>
<accession>A0AA39ZED9</accession>
<keyword evidence="1" id="KW-0812">Transmembrane</keyword>
<organism evidence="2 3">
    <name type="scientific">Cercophora samala</name>
    <dbReference type="NCBI Taxonomy" id="330535"/>
    <lineage>
        <taxon>Eukaryota</taxon>
        <taxon>Fungi</taxon>
        <taxon>Dikarya</taxon>
        <taxon>Ascomycota</taxon>
        <taxon>Pezizomycotina</taxon>
        <taxon>Sordariomycetes</taxon>
        <taxon>Sordariomycetidae</taxon>
        <taxon>Sordariales</taxon>
        <taxon>Lasiosphaeriaceae</taxon>
        <taxon>Cercophora</taxon>
    </lineage>
</organism>
<dbReference type="Proteomes" id="UP001174997">
    <property type="component" value="Unassembled WGS sequence"/>
</dbReference>
<keyword evidence="1" id="KW-0472">Membrane</keyword>
<reference evidence="2" key="1">
    <citation type="submission" date="2023-06" db="EMBL/GenBank/DDBJ databases">
        <title>Genome-scale phylogeny and comparative genomics of the fungal order Sordariales.</title>
        <authorList>
            <consortium name="Lawrence Berkeley National Laboratory"/>
            <person name="Hensen N."/>
            <person name="Bonometti L."/>
            <person name="Westerberg I."/>
            <person name="Brannstrom I.O."/>
            <person name="Guillou S."/>
            <person name="Cros-Aarteil S."/>
            <person name="Calhoun S."/>
            <person name="Haridas S."/>
            <person name="Kuo A."/>
            <person name="Mondo S."/>
            <person name="Pangilinan J."/>
            <person name="Riley R."/>
            <person name="Labutti K."/>
            <person name="Andreopoulos B."/>
            <person name="Lipzen A."/>
            <person name="Chen C."/>
            <person name="Yanf M."/>
            <person name="Daum C."/>
            <person name="Ng V."/>
            <person name="Clum A."/>
            <person name="Steindorff A."/>
            <person name="Ohm R."/>
            <person name="Martin F."/>
            <person name="Silar P."/>
            <person name="Natvig D."/>
            <person name="Lalanne C."/>
            <person name="Gautier V."/>
            <person name="Ament-Velasquez S.L."/>
            <person name="Kruys A."/>
            <person name="Hutchinson M.I."/>
            <person name="Powell A.J."/>
            <person name="Barry K."/>
            <person name="Miller A.N."/>
            <person name="Grigoriev I.V."/>
            <person name="Debuchy R."/>
            <person name="Gladieux P."/>
            <person name="Thoren M.H."/>
            <person name="Johannesson H."/>
        </authorList>
    </citation>
    <scope>NUCLEOTIDE SEQUENCE</scope>
    <source>
        <strain evidence="2">CBS 307.81</strain>
    </source>
</reference>
<name>A0AA39ZED9_9PEZI</name>